<dbReference type="SUPFAM" id="SSF46689">
    <property type="entry name" value="Homeodomain-like"/>
    <property type="match status" value="1"/>
</dbReference>
<keyword evidence="5" id="KW-1185">Reference proteome</keyword>
<dbReference type="PROSITE" id="PS01081">
    <property type="entry name" value="HTH_TETR_1"/>
    <property type="match status" value="1"/>
</dbReference>
<evidence type="ECO:0000259" key="3">
    <source>
        <dbReference type="PROSITE" id="PS50977"/>
    </source>
</evidence>
<dbReference type="Gene3D" id="1.10.357.10">
    <property type="entry name" value="Tetracycline Repressor, domain 2"/>
    <property type="match status" value="1"/>
</dbReference>
<dbReference type="PANTHER" id="PTHR30328:SF54">
    <property type="entry name" value="HTH-TYPE TRANSCRIPTIONAL REPRESSOR SCO4008"/>
    <property type="match status" value="1"/>
</dbReference>
<dbReference type="InterPro" id="IPR050109">
    <property type="entry name" value="HTH-type_TetR-like_transc_reg"/>
</dbReference>
<dbReference type="EMBL" id="LVYD01000001">
    <property type="protein sequence ID" value="OQP67083.1"/>
    <property type="molecule type" value="Genomic_DNA"/>
</dbReference>
<feature type="domain" description="HTH tetR-type" evidence="3">
    <location>
        <begin position="7"/>
        <end position="67"/>
    </location>
</feature>
<reference evidence="4 5" key="1">
    <citation type="submission" date="2016-03" db="EMBL/GenBank/DDBJ databases">
        <title>Niastella vici sp. nov., isolated from farmland soil.</title>
        <authorList>
            <person name="Chen L."/>
            <person name="Wang D."/>
            <person name="Yang S."/>
            <person name="Wang G."/>
        </authorList>
    </citation>
    <scope>NUCLEOTIDE SEQUENCE [LARGE SCALE GENOMIC DNA]</scope>
    <source>
        <strain evidence="4 5">DJ57</strain>
    </source>
</reference>
<keyword evidence="1 2" id="KW-0238">DNA-binding</keyword>
<dbReference type="OrthoDB" id="9789566at2"/>
<dbReference type="Proteomes" id="UP000192796">
    <property type="component" value="Unassembled WGS sequence"/>
</dbReference>
<dbReference type="RefSeq" id="WP_081144779.1">
    <property type="nucleotide sequence ID" value="NZ_LVYD01000001.1"/>
</dbReference>
<comment type="caution">
    <text evidence="4">The sequence shown here is derived from an EMBL/GenBank/DDBJ whole genome shotgun (WGS) entry which is preliminary data.</text>
</comment>
<protein>
    <recommendedName>
        <fullName evidence="3">HTH tetR-type domain-containing protein</fullName>
    </recommendedName>
</protein>
<dbReference type="AlphaFoldDB" id="A0A1V9G8Y3"/>
<evidence type="ECO:0000256" key="1">
    <source>
        <dbReference type="ARBA" id="ARBA00023125"/>
    </source>
</evidence>
<dbReference type="STRING" id="1703345.A3860_01620"/>
<dbReference type="PANTHER" id="PTHR30328">
    <property type="entry name" value="TRANSCRIPTIONAL REPRESSOR"/>
    <property type="match status" value="1"/>
</dbReference>
<dbReference type="Pfam" id="PF17938">
    <property type="entry name" value="TetR_C_29"/>
    <property type="match status" value="1"/>
</dbReference>
<feature type="DNA-binding region" description="H-T-H motif" evidence="2">
    <location>
        <begin position="30"/>
        <end position="49"/>
    </location>
</feature>
<accession>A0A1V9G8Y3</accession>
<sequence length="213" mass="24777">MSLTEKVDKRAHILAVAEQLFAVNGFDGTSVRDIAQLANVNLAMISYYFGSKEKLLEALIEDRAGYSLGILEELNKNQTLTPWDKIDRLVEFYVEKIMNNYNFHCVMSQQYNQTRSTEIKELIISIKSRNLEEIKKVIADGQKKKLFRKVDMEMTMASVFGTLTQVVNSRVLYSRLMKIDETDEVTYRKKMTTRLKVHLKQMLRAHLDIKNEE</sequence>
<dbReference type="InterPro" id="IPR041474">
    <property type="entry name" value="NicS_C"/>
</dbReference>
<dbReference type="InterPro" id="IPR009057">
    <property type="entry name" value="Homeodomain-like_sf"/>
</dbReference>
<dbReference type="InterPro" id="IPR023772">
    <property type="entry name" value="DNA-bd_HTH_TetR-type_CS"/>
</dbReference>
<evidence type="ECO:0000256" key="2">
    <source>
        <dbReference type="PROSITE-ProRule" id="PRU00335"/>
    </source>
</evidence>
<dbReference type="PRINTS" id="PR00455">
    <property type="entry name" value="HTHTETR"/>
</dbReference>
<dbReference type="InterPro" id="IPR036271">
    <property type="entry name" value="Tet_transcr_reg_TetR-rel_C_sf"/>
</dbReference>
<dbReference type="InterPro" id="IPR001647">
    <property type="entry name" value="HTH_TetR"/>
</dbReference>
<proteinExistence type="predicted"/>
<gene>
    <name evidence="4" type="ORF">A3860_01620</name>
</gene>
<evidence type="ECO:0000313" key="5">
    <source>
        <dbReference type="Proteomes" id="UP000192796"/>
    </source>
</evidence>
<dbReference type="PROSITE" id="PS50977">
    <property type="entry name" value="HTH_TETR_2"/>
    <property type="match status" value="1"/>
</dbReference>
<name>A0A1V9G8Y3_9BACT</name>
<organism evidence="4 5">
    <name type="scientific">Niastella vici</name>
    <dbReference type="NCBI Taxonomy" id="1703345"/>
    <lineage>
        <taxon>Bacteria</taxon>
        <taxon>Pseudomonadati</taxon>
        <taxon>Bacteroidota</taxon>
        <taxon>Chitinophagia</taxon>
        <taxon>Chitinophagales</taxon>
        <taxon>Chitinophagaceae</taxon>
        <taxon>Niastella</taxon>
    </lineage>
</organism>
<dbReference type="GO" id="GO:0003677">
    <property type="term" value="F:DNA binding"/>
    <property type="evidence" value="ECO:0007669"/>
    <property type="project" value="UniProtKB-UniRule"/>
</dbReference>
<evidence type="ECO:0000313" key="4">
    <source>
        <dbReference type="EMBL" id="OQP67083.1"/>
    </source>
</evidence>
<dbReference type="SUPFAM" id="SSF48498">
    <property type="entry name" value="Tetracyclin repressor-like, C-terminal domain"/>
    <property type="match status" value="1"/>
</dbReference>
<dbReference type="Pfam" id="PF00440">
    <property type="entry name" value="TetR_N"/>
    <property type="match status" value="1"/>
</dbReference>